<dbReference type="EMBL" id="AAMGJA010000003">
    <property type="protein sequence ID" value="EDH0938587.1"/>
    <property type="molecule type" value="Genomic_DNA"/>
</dbReference>
<accession>A0A5M3EQB2</accession>
<evidence type="ECO:0000256" key="1">
    <source>
        <dbReference type="SAM" id="Phobius"/>
    </source>
</evidence>
<organism evidence="2">
    <name type="scientific">Listeria monocytogenes</name>
    <dbReference type="NCBI Taxonomy" id="1639"/>
    <lineage>
        <taxon>Bacteria</taxon>
        <taxon>Bacillati</taxon>
        <taxon>Bacillota</taxon>
        <taxon>Bacilli</taxon>
        <taxon>Bacillales</taxon>
        <taxon>Listeriaceae</taxon>
        <taxon>Listeria</taxon>
    </lineage>
</organism>
<proteinExistence type="predicted"/>
<reference evidence="2" key="1">
    <citation type="submission" date="2019-10" db="EMBL/GenBank/DDBJ databases">
        <authorList>
            <consortium name="GenomeTrakr: Next Generation Sequencing Network for Food Pathogen Tracability"/>
        </authorList>
    </citation>
    <scope>NUCLEOTIDE SEQUENCE</scope>
    <source>
        <strain evidence="2">CFSAN085152</strain>
    </source>
</reference>
<comment type="caution">
    <text evidence="2">The sequence shown here is derived from an EMBL/GenBank/DDBJ whole genome shotgun (WGS) entry which is preliminary data.</text>
</comment>
<keyword evidence="1" id="KW-1133">Transmembrane helix</keyword>
<evidence type="ECO:0000313" key="2">
    <source>
        <dbReference type="EMBL" id="EDH0938587.1"/>
    </source>
</evidence>
<gene>
    <name evidence="2" type="ORF">GCV89_11380</name>
</gene>
<dbReference type="AlphaFoldDB" id="A0A5M3EQB2"/>
<sequence>MKRNKLQITIRIIELVLGILIIIATLVLYFMDIISGAESGIMAAVGVVIFNHANNLFNKNNKTKSKN</sequence>
<feature type="transmembrane region" description="Helical" evidence="1">
    <location>
        <begin position="37"/>
        <end position="57"/>
    </location>
</feature>
<protein>
    <submittedName>
        <fullName evidence="2">Uncharacterized protein</fullName>
    </submittedName>
</protein>
<feature type="transmembrane region" description="Helical" evidence="1">
    <location>
        <begin position="12"/>
        <end position="31"/>
    </location>
</feature>
<keyword evidence="1" id="KW-0812">Transmembrane</keyword>
<name>A0A5M3EQB2_LISMN</name>
<keyword evidence="1" id="KW-0472">Membrane</keyword>